<protein>
    <recommendedName>
        <fullName evidence="3">Ubiquitin-like protease family profile domain-containing protein</fullName>
    </recommendedName>
</protein>
<comment type="caution">
    <text evidence="1">The sequence shown here is derived from an EMBL/GenBank/DDBJ whole genome shotgun (WGS) entry which is preliminary data.</text>
</comment>
<organism evidence="1 2">
    <name type="scientific">Cynara cardunculus var. scolymus</name>
    <name type="common">Globe artichoke</name>
    <name type="synonym">Cynara scolymus</name>
    <dbReference type="NCBI Taxonomy" id="59895"/>
    <lineage>
        <taxon>Eukaryota</taxon>
        <taxon>Viridiplantae</taxon>
        <taxon>Streptophyta</taxon>
        <taxon>Embryophyta</taxon>
        <taxon>Tracheophyta</taxon>
        <taxon>Spermatophyta</taxon>
        <taxon>Magnoliopsida</taxon>
        <taxon>eudicotyledons</taxon>
        <taxon>Gunneridae</taxon>
        <taxon>Pentapetalae</taxon>
        <taxon>asterids</taxon>
        <taxon>campanulids</taxon>
        <taxon>Asterales</taxon>
        <taxon>Asteraceae</taxon>
        <taxon>Carduoideae</taxon>
        <taxon>Cardueae</taxon>
        <taxon>Carduinae</taxon>
        <taxon>Cynara</taxon>
    </lineage>
</organism>
<accession>A0A103XC02</accession>
<evidence type="ECO:0000313" key="2">
    <source>
        <dbReference type="Proteomes" id="UP000243975"/>
    </source>
</evidence>
<dbReference type="EMBL" id="LEKV01005690">
    <property type="protein sequence ID" value="KVH87935.1"/>
    <property type="molecule type" value="Genomic_DNA"/>
</dbReference>
<gene>
    <name evidence="1" type="ORF">Ccrd_024718</name>
</gene>
<evidence type="ECO:0000313" key="1">
    <source>
        <dbReference type="EMBL" id="KVH87935.1"/>
    </source>
</evidence>
<dbReference type="SUPFAM" id="SSF54001">
    <property type="entry name" value="Cysteine proteinases"/>
    <property type="match status" value="1"/>
</dbReference>
<name>A0A103XC02_CYNCS</name>
<proteinExistence type="predicted"/>
<keyword evidence="2" id="KW-1185">Reference proteome</keyword>
<dbReference type="AlphaFoldDB" id="A0A103XC02"/>
<reference evidence="1 2" key="1">
    <citation type="journal article" date="2016" name="Sci. Rep.">
        <title>The genome sequence of the outbreeding globe artichoke constructed de novo incorporating a phase-aware low-pass sequencing strategy of F1 progeny.</title>
        <authorList>
            <person name="Scaglione D."/>
            <person name="Reyes-Chin-Wo S."/>
            <person name="Acquadro A."/>
            <person name="Froenicke L."/>
            <person name="Portis E."/>
            <person name="Beitel C."/>
            <person name="Tirone M."/>
            <person name="Mauro R."/>
            <person name="Lo Monaco A."/>
            <person name="Mauromicale G."/>
            <person name="Faccioli P."/>
            <person name="Cattivelli L."/>
            <person name="Rieseberg L."/>
            <person name="Michelmore R."/>
            <person name="Lanteri S."/>
        </authorList>
    </citation>
    <scope>NUCLEOTIDE SEQUENCE [LARGE SCALE GENOMIC DNA]</scope>
    <source>
        <strain evidence="1">2C</strain>
    </source>
</reference>
<dbReference type="Gramene" id="KVH87935">
    <property type="protein sequence ID" value="KVH87935"/>
    <property type="gene ID" value="Ccrd_024718"/>
</dbReference>
<dbReference type="InterPro" id="IPR038765">
    <property type="entry name" value="Papain-like_cys_pep_sf"/>
</dbReference>
<dbReference type="Gene3D" id="3.40.395.10">
    <property type="entry name" value="Adenoviral Proteinase, Chain A"/>
    <property type="match status" value="1"/>
</dbReference>
<dbReference type="Proteomes" id="UP000243975">
    <property type="component" value="Unassembled WGS sequence"/>
</dbReference>
<sequence length="498" mass="57837">MVECNRMGCCNFGFLLRIESEDDHIQHILIKMAVVVSSRIEAKVEIKDVISKFPDDDEFRQYKKELDDMFSEGARKTTHDTDQLTSKKDGQPSLDIVLRQPQGDDDCKNRGFNEEPLPRIWLSPGFIEAIDKVVDNTISNSKMKQSYAGITSPTFDLGISPMKQAEPLNMDWHEEIEGVVLNKNRKGVEGSPSLKKRNVRSPRMQMPIRWSERLVENLSWVTISGPHIELLFSMPNDMNLHRHAIESLARTTTVYISVIDAWATFLNYEERFRNRDSLRHYSLTLKLWYTDTKLRSKCVNHNTQYALFKKGGLSSAKNNLEVVEMRNIDLVRTLLSCGVHPLVVVIDNKYREVSDDDQLLQMYDFITDILQRLMIGHLNTVGHAAGRELDEIGQERLRMDWQTQHNFDACGVFAMRHIETYMGDMRTWKTGLTQEGKTQESQIANLRMKYVAKLLVSNYNKKKEYVIKEVEKFQSMDEAIRKKLRKHVDDTKTERLRI</sequence>
<evidence type="ECO:0008006" key="3">
    <source>
        <dbReference type="Google" id="ProtNLM"/>
    </source>
</evidence>